<feature type="compositionally biased region" description="Basic and acidic residues" evidence="1">
    <location>
        <begin position="252"/>
        <end position="262"/>
    </location>
</feature>
<feature type="compositionally biased region" description="Basic and acidic residues" evidence="1">
    <location>
        <begin position="202"/>
        <end position="216"/>
    </location>
</feature>
<dbReference type="EMBL" id="HBFM01004538">
    <property type="protein sequence ID" value="CAD8766204.1"/>
    <property type="molecule type" value="Transcribed_RNA"/>
</dbReference>
<feature type="region of interest" description="Disordered" evidence="1">
    <location>
        <begin position="166"/>
        <end position="277"/>
    </location>
</feature>
<sequence length="277" mass="30654">MSRVRRFSRDNIIVNSISKSINNCTSDSISDCKGRMDDHHSSNHHHSPNHQMLSKYDSGEKREGRSSPRGKTPSHSPLSAAANKKLCASSVGNQPLILRSYSESAASSVLFWSISSSNQSLTNNIMSNIRHKQGGALRGMISNKDALMEDSQSTYKYRELPYHHQHSFSNHHPVNHTPNPNPNPTPTPTPTPNPTPNPNPNHHHDLNHQSDNRSDAETSSAKNQLSSTMTSPLLSSNMLLDGAGKDPLNQMPRREARRVGAKEEEEEEEGMLIMAVS</sequence>
<gene>
    <name evidence="2" type="ORF">PPAR00522_LOCUS2594</name>
</gene>
<name>A0A7S0UTC1_9CHLO</name>
<protein>
    <submittedName>
        <fullName evidence="2">Uncharacterized protein</fullName>
    </submittedName>
</protein>
<accession>A0A7S0UTC1</accession>
<feature type="compositionally biased region" description="Pro residues" evidence="1">
    <location>
        <begin position="179"/>
        <end position="199"/>
    </location>
</feature>
<evidence type="ECO:0000313" key="2">
    <source>
        <dbReference type="EMBL" id="CAD8766204.1"/>
    </source>
</evidence>
<feature type="compositionally biased region" description="Low complexity" evidence="1">
    <location>
        <begin position="225"/>
        <end position="240"/>
    </location>
</feature>
<evidence type="ECO:0000256" key="1">
    <source>
        <dbReference type="SAM" id="MobiDB-lite"/>
    </source>
</evidence>
<organism evidence="2">
    <name type="scientific">Polytomella parva</name>
    <dbReference type="NCBI Taxonomy" id="51329"/>
    <lineage>
        <taxon>Eukaryota</taxon>
        <taxon>Viridiplantae</taxon>
        <taxon>Chlorophyta</taxon>
        <taxon>core chlorophytes</taxon>
        <taxon>Chlorophyceae</taxon>
        <taxon>CS clade</taxon>
        <taxon>Chlamydomonadales</taxon>
        <taxon>Chlamydomonadaceae</taxon>
        <taxon>Polytomella</taxon>
    </lineage>
</organism>
<dbReference type="AlphaFoldDB" id="A0A7S0UTC1"/>
<feature type="compositionally biased region" description="Basic and acidic residues" evidence="1">
    <location>
        <begin position="57"/>
        <end position="66"/>
    </location>
</feature>
<reference evidence="2" key="1">
    <citation type="submission" date="2021-01" db="EMBL/GenBank/DDBJ databases">
        <authorList>
            <person name="Corre E."/>
            <person name="Pelletier E."/>
            <person name="Niang G."/>
            <person name="Scheremetjew M."/>
            <person name="Finn R."/>
            <person name="Kale V."/>
            <person name="Holt S."/>
            <person name="Cochrane G."/>
            <person name="Meng A."/>
            <person name="Brown T."/>
            <person name="Cohen L."/>
        </authorList>
    </citation>
    <scope>NUCLEOTIDE SEQUENCE</scope>
    <source>
        <strain evidence="2">SAG 63-3</strain>
    </source>
</reference>
<feature type="region of interest" description="Disordered" evidence="1">
    <location>
        <begin position="34"/>
        <end position="81"/>
    </location>
</feature>
<proteinExistence type="predicted"/>